<dbReference type="AlphaFoldDB" id="A0A9P4IAX4"/>
<dbReference type="PANTHER" id="PTHR46411">
    <property type="entry name" value="FAMILY ATPASE, PUTATIVE-RELATED"/>
    <property type="match status" value="1"/>
</dbReference>
<dbReference type="OrthoDB" id="10042665at2759"/>
<protein>
    <recommendedName>
        <fullName evidence="2">AAA+ ATPase lid domain-containing protein</fullName>
    </recommendedName>
</protein>
<evidence type="ECO:0000313" key="4">
    <source>
        <dbReference type="Proteomes" id="UP000799772"/>
    </source>
</evidence>
<accession>A0A9P4IAX4</accession>
<evidence type="ECO:0000256" key="1">
    <source>
        <dbReference type="SAM" id="MobiDB-lite"/>
    </source>
</evidence>
<sequence>MEIDDDARDFVLRDPIVKDLDWNGRDIRNCFQTAVTLAEYDANQKHAAKINLKRDHFEQVVEMSNAFSKYLKEARGGRDEAVWAQEHYLRADDYDEEAQSTPRTRGTYSRRRG</sequence>
<gene>
    <name evidence="3" type="ORF">NA57DRAFT_78685</name>
</gene>
<evidence type="ECO:0000313" key="3">
    <source>
        <dbReference type="EMBL" id="KAF2095910.1"/>
    </source>
</evidence>
<keyword evidence="4" id="KW-1185">Reference proteome</keyword>
<dbReference type="PANTHER" id="PTHR46411:SF3">
    <property type="entry name" value="AAA+ ATPASE DOMAIN-CONTAINING PROTEIN"/>
    <property type="match status" value="1"/>
</dbReference>
<comment type="caution">
    <text evidence="3">The sequence shown here is derived from an EMBL/GenBank/DDBJ whole genome shotgun (WGS) entry which is preliminary data.</text>
</comment>
<evidence type="ECO:0000259" key="2">
    <source>
        <dbReference type="Pfam" id="PF23232"/>
    </source>
</evidence>
<proteinExistence type="predicted"/>
<dbReference type="InterPro" id="IPR056599">
    <property type="entry name" value="AAA_lid_fung"/>
</dbReference>
<organism evidence="3 4">
    <name type="scientific">Rhizodiscina lignyota</name>
    <dbReference type="NCBI Taxonomy" id="1504668"/>
    <lineage>
        <taxon>Eukaryota</taxon>
        <taxon>Fungi</taxon>
        <taxon>Dikarya</taxon>
        <taxon>Ascomycota</taxon>
        <taxon>Pezizomycotina</taxon>
        <taxon>Dothideomycetes</taxon>
        <taxon>Pleosporomycetidae</taxon>
        <taxon>Aulographales</taxon>
        <taxon>Rhizodiscinaceae</taxon>
        <taxon>Rhizodiscina</taxon>
    </lineage>
</organism>
<feature type="domain" description="AAA+ ATPase lid" evidence="2">
    <location>
        <begin position="1"/>
        <end position="76"/>
    </location>
</feature>
<dbReference type="EMBL" id="ML978130">
    <property type="protein sequence ID" value="KAF2095910.1"/>
    <property type="molecule type" value="Genomic_DNA"/>
</dbReference>
<feature type="region of interest" description="Disordered" evidence="1">
    <location>
        <begin position="93"/>
        <end position="113"/>
    </location>
</feature>
<name>A0A9P4IAX4_9PEZI</name>
<reference evidence="3" key="1">
    <citation type="journal article" date="2020" name="Stud. Mycol.">
        <title>101 Dothideomycetes genomes: a test case for predicting lifestyles and emergence of pathogens.</title>
        <authorList>
            <person name="Haridas S."/>
            <person name="Albert R."/>
            <person name="Binder M."/>
            <person name="Bloem J."/>
            <person name="Labutti K."/>
            <person name="Salamov A."/>
            <person name="Andreopoulos B."/>
            <person name="Baker S."/>
            <person name="Barry K."/>
            <person name="Bills G."/>
            <person name="Bluhm B."/>
            <person name="Cannon C."/>
            <person name="Castanera R."/>
            <person name="Culley D."/>
            <person name="Daum C."/>
            <person name="Ezra D."/>
            <person name="Gonzalez J."/>
            <person name="Henrissat B."/>
            <person name="Kuo A."/>
            <person name="Liang C."/>
            <person name="Lipzen A."/>
            <person name="Lutzoni F."/>
            <person name="Magnuson J."/>
            <person name="Mondo S."/>
            <person name="Nolan M."/>
            <person name="Ohm R."/>
            <person name="Pangilinan J."/>
            <person name="Park H.-J."/>
            <person name="Ramirez L."/>
            <person name="Alfaro M."/>
            <person name="Sun H."/>
            <person name="Tritt A."/>
            <person name="Yoshinaga Y."/>
            <person name="Zwiers L.-H."/>
            <person name="Turgeon B."/>
            <person name="Goodwin S."/>
            <person name="Spatafora J."/>
            <person name="Crous P."/>
            <person name="Grigoriev I."/>
        </authorList>
    </citation>
    <scope>NUCLEOTIDE SEQUENCE</scope>
    <source>
        <strain evidence="3">CBS 133067</strain>
    </source>
</reference>
<dbReference type="Proteomes" id="UP000799772">
    <property type="component" value="Unassembled WGS sequence"/>
</dbReference>
<dbReference type="Pfam" id="PF23232">
    <property type="entry name" value="AAA_lid_13"/>
    <property type="match status" value="1"/>
</dbReference>